<dbReference type="PANTHER" id="PTHR30614:SF37">
    <property type="entry name" value="AMINO-ACID ABC TRANSPORTER PERMEASE PROTEIN YHDX-RELATED"/>
    <property type="match status" value="1"/>
</dbReference>
<evidence type="ECO:0000256" key="9">
    <source>
        <dbReference type="SAM" id="Phobius"/>
    </source>
</evidence>
<dbReference type="GO" id="GO:0043190">
    <property type="term" value="C:ATP-binding cassette (ABC) transporter complex"/>
    <property type="evidence" value="ECO:0007669"/>
    <property type="project" value="InterPro"/>
</dbReference>
<dbReference type="InterPro" id="IPR000515">
    <property type="entry name" value="MetI-like"/>
</dbReference>
<dbReference type="NCBIfam" id="TIGR01726">
    <property type="entry name" value="HEQRo_perm_3TM"/>
    <property type="match status" value="1"/>
</dbReference>
<feature type="transmembrane region" description="Helical" evidence="9">
    <location>
        <begin position="219"/>
        <end position="241"/>
    </location>
</feature>
<feature type="transmembrane region" description="Helical" evidence="9">
    <location>
        <begin position="261"/>
        <end position="280"/>
    </location>
</feature>
<evidence type="ECO:0000256" key="7">
    <source>
        <dbReference type="ARBA" id="ARBA00022989"/>
    </source>
</evidence>
<dbReference type="InterPro" id="IPR043429">
    <property type="entry name" value="ArtM/GltK/GlnP/TcyL/YhdX-like"/>
</dbReference>
<dbReference type="PANTHER" id="PTHR30614">
    <property type="entry name" value="MEMBRANE COMPONENT OF AMINO ACID ABC TRANSPORTER"/>
    <property type="match status" value="1"/>
</dbReference>
<dbReference type="CDD" id="cd06261">
    <property type="entry name" value="TM_PBP2"/>
    <property type="match status" value="2"/>
</dbReference>
<feature type="transmembrane region" description="Helical" evidence="9">
    <location>
        <begin position="23"/>
        <end position="44"/>
    </location>
</feature>
<keyword evidence="6" id="KW-0029">Amino-acid transport</keyword>
<dbReference type="AlphaFoldDB" id="A0A381Y6M6"/>
<feature type="transmembrane region" description="Helical" evidence="9">
    <location>
        <begin position="137"/>
        <end position="155"/>
    </location>
</feature>
<feature type="domain" description="ABC transmembrane type-1" evidence="10">
    <location>
        <begin position="92"/>
        <end position="387"/>
    </location>
</feature>
<name>A0A381Y6M6_9ZZZZ</name>
<evidence type="ECO:0000256" key="8">
    <source>
        <dbReference type="ARBA" id="ARBA00023136"/>
    </source>
</evidence>
<evidence type="ECO:0000256" key="1">
    <source>
        <dbReference type="ARBA" id="ARBA00004651"/>
    </source>
</evidence>
<feature type="transmembrane region" description="Helical" evidence="9">
    <location>
        <begin position="338"/>
        <end position="356"/>
    </location>
</feature>
<evidence type="ECO:0000256" key="5">
    <source>
        <dbReference type="ARBA" id="ARBA00022692"/>
    </source>
</evidence>
<gene>
    <name evidence="11" type="ORF">METZ01_LOCUS125562</name>
</gene>
<dbReference type="GO" id="GO:0022857">
    <property type="term" value="F:transmembrane transporter activity"/>
    <property type="evidence" value="ECO:0007669"/>
    <property type="project" value="InterPro"/>
</dbReference>
<sequence length="399" mass="44586">MRGKRMPFCLVTSMFNFIYNEKFRAIFFQAVTFSLVALGIYYLFTNTNENMTARDMKTGFDFLWITAGFDTDFHMIKYEAGDTYGRVYLVAILNSLLVAALAIVGTTIIGFFMGVLRLSSNWLLAKVAAGYVEILRNTPLLLQIIYWYLLLLAFLPRPKQSFDFLYLDIFFLNNRGFYGPTPFFESGATLFLVGVVIAIVAVGILFRHARKVQDSTGRIIPKYTWGLAIVVVIPIVAYFIAGQPIEWELPILKGFNLRGGWRVPPAFITLLVALAVYHSAYMAESVRAGILSVSKGQTEAALSIGLNRGLALRLVIIPQAMRAIVPTMISHWMNVVKNSSLAVAIGYSEITALFMQTSLNQSGYAIEIVALTMLFYGSVSLSISAVLNVYNKRVQLVER</sequence>
<evidence type="ECO:0000256" key="2">
    <source>
        <dbReference type="ARBA" id="ARBA00010072"/>
    </source>
</evidence>
<dbReference type="InterPro" id="IPR035906">
    <property type="entry name" value="MetI-like_sf"/>
</dbReference>
<dbReference type="InterPro" id="IPR010065">
    <property type="entry name" value="AA_ABC_transptr_permease_3TM"/>
</dbReference>
<feature type="transmembrane region" description="Helical" evidence="9">
    <location>
        <begin position="368"/>
        <end position="390"/>
    </location>
</feature>
<dbReference type="Gene3D" id="1.10.3720.10">
    <property type="entry name" value="MetI-like"/>
    <property type="match status" value="1"/>
</dbReference>
<keyword evidence="4" id="KW-1003">Cell membrane</keyword>
<reference evidence="11" key="1">
    <citation type="submission" date="2018-05" db="EMBL/GenBank/DDBJ databases">
        <authorList>
            <person name="Lanie J.A."/>
            <person name="Ng W.-L."/>
            <person name="Kazmierczak K.M."/>
            <person name="Andrzejewski T.M."/>
            <person name="Davidsen T.M."/>
            <person name="Wayne K.J."/>
            <person name="Tettelin H."/>
            <person name="Glass J.I."/>
            <person name="Rusch D."/>
            <person name="Podicherti R."/>
            <person name="Tsui H.-C.T."/>
            <person name="Winkler M.E."/>
        </authorList>
    </citation>
    <scope>NUCLEOTIDE SEQUENCE</scope>
</reference>
<evidence type="ECO:0000259" key="10">
    <source>
        <dbReference type="PROSITE" id="PS50928"/>
    </source>
</evidence>
<evidence type="ECO:0000313" key="11">
    <source>
        <dbReference type="EMBL" id="SVA72708.1"/>
    </source>
</evidence>
<dbReference type="Pfam" id="PF00528">
    <property type="entry name" value="BPD_transp_1"/>
    <property type="match status" value="1"/>
</dbReference>
<protein>
    <recommendedName>
        <fullName evidence="10">ABC transmembrane type-1 domain-containing protein</fullName>
    </recommendedName>
</protein>
<accession>A0A381Y6M6</accession>
<dbReference type="EMBL" id="UINC01017519">
    <property type="protein sequence ID" value="SVA72708.1"/>
    <property type="molecule type" value="Genomic_DNA"/>
</dbReference>
<evidence type="ECO:0000256" key="6">
    <source>
        <dbReference type="ARBA" id="ARBA00022970"/>
    </source>
</evidence>
<proteinExistence type="inferred from homology"/>
<dbReference type="PROSITE" id="PS50928">
    <property type="entry name" value="ABC_TM1"/>
    <property type="match status" value="1"/>
</dbReference>
<comment type="subcellular location">
    <subcellularLocation>
        <location evidence="1">Cell membrane</location>
        <topology evidence="1">Multi-pass membrane protein</topology>
    </subcellularLocation>
</comment>
<keyword evidence="8 9" id="KW-0472">Membrane</keyword>
<feature type="transmembrane region" description="Helical" evidence="9">
    <location>
        <begin position="87"/>
        <end position="116"/>
    </location>
</feature>
<keyword evidence="5 9" id="KW-0812">Transmembrane</keyword>
<dbReference type="SUPFAM" id="SSF161098">
    <property type="entry name" value="MetI-like"/>
    <property type="match status" value="2"/>
</dbReference>
<organism evidence="11">
    <name type="scientific">marine metagenome</name>
    <dbReference type="NCBI Taxonomy" id="408172"/>
    <lineage>
        <taxon>unclassified sequences</taxon>
        <taxon>metagenomes</taxon>
        <taxon>ecological metagenomes</taxon>
    </lineage>
</organism>
<feature type="transmembrane region" description="Helical" evidence="9">
    <location>
        <begin position="188"/>
        <end position="207"/>
    </location>
</feature>
<keyword evidence="7 9" id="KW-1133">Transmembrane helix</keyword>
<comment type="similarity">
    <text evidence="2">Belongs to the binding-protein-dependent transport system permease family. HisMQ subfamily.</text>
</comment>
<evidence type="ECO:0000256" key="4">
    <source>
        <dbReference type="ARBA" id="ARBA00022475"/>
    </source>
</evidence>
<keyword evidence="3" id="KW-0813">Transport</keyword>
<dbReference type="GO" id="GO:0006865">
    <property type="term" value="P:amino acid transport"/>
    <property type="evidence" value="ECO:0007669"/>
    <property type="project" value="UniProtKB-KW"/>
</dbReference>
<evidence type="ECO:0000256" key="3">
    <source>
        <dbReference type="ARBA" id="ARBA00022448"/>
    </source>
</evidence>